<evidence type="ECO:0000256" key="2">
    <source>
        <dbReference type="ARBA" id="ARBA00012502"/>
    </source>
</evidence>
<evidence type="ECO:0000256" key="3">
    <source>
        <dbReference type="ARBA" id="ARBA00023002"/>
    </source>
</evidence>
<proteinExistence type="inferred from homology"/>
<dbReference type="InterPro" id="IPR036509">
    <property type="entry name" value="Met_Sox_Rdtase_MsrA_sf"/>
</dbReference>
<dbReference type="PANTHER" id="PTHR43774">
    <property type="entry name" value="PEPTIDE METHIONINE SULFOXIDE REDUCTASE"/>
    <property type="match status" value="1"/>
</dbReference>
<dbReference type="EMBL" id="HBIN01018623">
    <property type="protein sequence ID" value="CAE0444149.1"/>
    <property type="molecule type" value="Transcribed_RNA"/>
</dbReference>
<dbReference type="Pfam" id="PF01625">
    <property type="entry name" value="PMSR"/>
    <property type="match status" value="1"/>
</dbReference>
<evidence type="ECO:0000256" key="1">
    <source>
        <dbReference type="ARBA" id="ARBA00005591"/>
    </source>
</evidence>
<dbReference type="EC" id="1.8.4.11" evidence="2"/>
<organism evidence="6">
    <name type="scientific">Aplanochytrium stocchinoi</name>
    <dbReference type="NCBI Taxonomy" id="215587"/>
    <lineage>
        <taxon>Eukaryota</taxon>
        <taxon>Sar</taxon>
        <taxon>Stramenopiles</taxon>
        <taxon>Bigyra</taxon>
        <taxon>Labyrinthulomycetes</taxon>
        <taxon>Thraustochytrida</taxon>
        <taxon>Thraustochytriidae</taxon>
        <taxon>Aplanochytrium</taxon>
    </lineage>
</organism>
<dbReference type="NCBIfam" id="TIGR00401">
    <property type="entry name" value="msrA"/>
    <property type="match status" value="1"/>
</dbReference>
<evidence type="ECO:0000256" key="4">
    <source>
        <dbReference type="ARBA" id="ARBA00030643"/>
    </source>
</evidence>
<evidence type="ECO:0000313" key="6">
    <source>
        <dbReference type="EMBL" id="CAE0444149.1"/>
    </source>
</evidence>
<protein>
    <recommendedName>
        <fullName evidence="2">peptide-methionine (S)-S-oxide reductase</fullName>
        <ecNumber evidence="2">1.8.4.11</ecNumber>
    </recommendedName>
    <alternativeName>
        <fullName evidence="4">Peptide-methionine (S)-S-oxide reductase</fullName>
    </alternativeName>
</protein>
<reference evidence="6" key="1">
    <citation type="submission" date="2021-01" db="EMBL/GenBank/DDBJ databases">
        <authorList>
            <person name="Corre E."/>
            <person name="Pelletier E."/>
            <person name="Niang G."/>
            <person name="Scheremetjew M."/>
            <person name="Finn R."/>
            <person name="Kale V."/>
            <person name="Holt S."/>
            <person name="Cochrane G."/>
            <person name="Meng A."/>
            <person name="Brown T."/>
            <person name="Cohen L."/>
        </authorList>
    </citation>
    <scope>NUCLEOTIDE SEQUENCE</scope>
    <source>
        <strain evidence="6">GSBS06</strain>
    </source>
</reference>
<gene>
    <name evidence="6" type="ORF">ASTO00021_LOCUS14202</name>
</gene>
<accession>A0A7S3PMC9</accession>
<dbReference type="HAMAP" id="MF_01401">
    <property type="entry name" value="MsrA"/>
    <property type="match status" value="1"/>
</dbReference>
<comment type="similarity">
    <text evidence="1">Belongs to the MsrA Met sulfoxide reductase family.</text>
</comment>
<feature type="domain" description="Peptide methionine sulphoxide reductase MsrA" evidence="5">
    <location>
        <begin position="38"/>
        <end position="168"/>
    </location>
</feature>
<sequence>MFGEMKVESSLRVSRVVLFLVYVSVHILSIVLASQELVALGGGCFWCIEAVFRSVEGVRKVESGYMGGDIANPTYHQVSAGNTGHAEVVQVYFDKDLVDFETILEWFWKAHDPTTMNRQGADVGTQYRSVIFYETEEQRERAERSKAAYQQTLKSEIVTEIAPAKVFFR</sequence>
<keyword evidence="3" id="KW-0560">Oxidoreductase</keyword>
<dbReference type="GO" id="GO:0008113">
    <property type="term" value="F:peptide-methionine (S)-S-oxide reductase activity"/>
    <property type="evidence" value="ECO:0007669"/>
    <property type="project" value="UniProtKB-EC"/>
</dbReference>
<name>A0A7S3PMC9_9STRA</name>
<dbReference type="PANTHER" id="PTHR43774:SF1">
    <property type="entry name" value="PEPTIDE METHIONINE SULFOXIDE REDUCTASE MSRA 2"/>
    <property type="match status" value="1"/>
</dbReference>
<dbReference type="Gene3D" id="3.30.1060.10">
    <property type="entry name" value="Peptide methionine sulphoxide reductase MsrA"/>
    <property type="match status" value="1"/>
</dbReference>
<dbReference type="SUPFAM" id="SSF55068">
    <property type="entry name" value="Peptide methionine sulfoxide reductase"/>
    <property type="match status" value="1"/>
</dbReference>
<dbReference type="InterPro" id="IPR002569">
    <property type="entry name" value="Met_Sox_Rdtase_MsrA_dom"/>
</dbReference>
<dbReference type="AlphaFoldDB" id="A0A7S3PMC9"/>
<evidence type="ECO:0000259" key="5">
    <source>
        <dbReference type="Pfam" id="PF01625"/>
    </source>
</evidence>